<reference evidence="6 7" key="1">
    <citation type="journal article" date="2017" name="PLoS Biol.">
        <title>The sea cucumber genome provides insights into morphological evolution and visceral regeneration.</title>
        <authorList>
            <person name="Zhang X."/>
            <person name="Sun L."/>
            <person name="Yuan J."/>
            <person name="Sun Y."/>
            <person name="Gao Y."/>
            <person name="Zhang L."/>
            <person name="Li S."/>
            <person name="Dai H."/>
            <person name="Hamel J.F."/>
            <person name="Liu C."/>
            <person name="Yu Y."/>
            <person name="Liu S."/>
            <person name="Lin W."/>
            <person name="Guo K."/>
            <person name="Jin S."/>
            <person name="Xu P."/>
            <person name="Storey K.B."/>
            <person name="Huan P."/>
            <person name="Zhang T."/>
            <person name="Zhou Y."/>
            <person name="Zhang J."/>
            <person name="Lin C."/>
            <person name="Li X."/>
            <person name="Xing L."/>
            <person name="Huo D."/>
            <person name="Sun M."/>
            <person name="Wang L."/>
            <person name="Mercier A."/>
            <person name="Li F."/>
            <person name="Yang H."/>
            <person name="Xiang J."/>
        </authorList>
    </citation>
    <scope>NUCLEOTIDE SEQUENCE [LARGE SCALE GENOMIC DNA]</scope>
    <source>
        <strain evidence="6">Shaxun</strain>
        <tissue evidence="6">Muscle</tissue>
    </source>
</reference>
<feature type="domain" description="Ubiquitin fusion degradation protein UFD1 N-terminal subdomain 2" evidence="5">
    <location>
        <begin position="110"/>
        <end position="184"/>
    </location>
</feature>
<comment type="caution">
    <text evidence="6">The sequence shown here is derived from an EMBL/GenBank/DDBJ whole genome shotgun (WGS) entry which is preliminary data.</text>
</comment>
<dbReference type="InterPro" id="IPR055418">
    <property type="entry name" value="UFD1_N2"/>
</dbReference>
<proteinExistence type="inferred from homology"/>
<dbReference type="Gene3D" id="2.40.40.50">
    <property type="entry name" value="Ubiquitin fusion degradation protein UFD1, N-terminal domain"/>
    <property type="match status" value="1"/>
</dbReference>
<feature type="domain" description="Ubiquitin fusion degradation protein UFD1 N-terminal subdomain 1" evidence="4">
    <location>
        <begin position="10"/>
        <end position="108"/>
    </location>
</feature>
<dbReference type="Pfam" id="PF03152">
    <property type="entry name" value="UFD1_N1"/>
    <property type="match status" value="1"/>
</dbReference>
<dbReference type="PANTHER" id="PTHR12555:SF13">
    <property type="entry name" value="UBIQUITIN RECOGNITION FACTOR IN ER-ASSOCIATED DEGRADATION PROTEIN 1"/>
    <property type="match status" value="1"/>
</dbReference>
<dbReference type="PANTHER" id="PTHR12555">
    <property type="entry name" value="UBIQUITIN FUSION DEGRADATON PROTEIN 1"/>
    <property type="match status" value="1"/>
</dbReference>
<name>A0A2G8K9F6_STIJA</name>
<dbReference type="OrthoDB" id="422728at2759"/>
<protein>
    <submittedName>
        <fullName evidence="6">Putative ubiquitin fusion degradation protein 1-like</fullName>
    </submittedName>
</protein>
<dbReference type="InterPro" id="IPR055417">
    <property type="entry name" value="UFD1_N1"/>
</dbReference>
<dbReference type="FunFam" id="3.10.330.10:FF:000002">
    <property type="entry name" value="ubiquitin fusion degradation protein 1 homolog"/>
    <property type="match status" value="1"/>
</dbReference>
<dbReference type="Proteomes" id="UP000230750">
    <property type="component" value="Unassembled WGS sequence"/>
</dbReference>
<keyword evidence="2" id="KW-0833">Ubl conjugation pathway</keyword>
<dbReference type="AlphaFoldDB" id="A0A2G8K9F6"/>
<keyword evidence="7" id="KW-1185">Reference proteome</keyword>
<dbReference type="GO" id="GO:0036503">
    <property type="term" value="P:ERAD pathway"/>
    <property type="evidence" value="ECO:0007669"/>
    <property type="project" value="TreeGrafter"/>
</dbReference>
<dbReference type="InterPro" id="IPR042299">
    <property type="entry name" value="Ufd1-like_Nn"/>
</dbReference>
<feature type="compositionally biased region" description="Basic and acidic residues" evidence="3">
    <location>
        <begin position="229"/>
        <end position="238"/>
    </location>
</feature>
<organism evidence="6 7">
    <name type="scientific">Stichopus japonicus</name>
    <name type="common">Sea cucumber</name>
    <dbReference type="NCBI Taxonomy" id="307972"/>
    <lineage>
        <taxon>Eukaryota</taxon>
        <taxon>Metazoa</taxon>
        <taxon>Echinodermata</taxon>
        <taxon>Eleutherozoa</taxon>
        <taxon>Echinozoa</taxon>
        <taxon>Holothuroidea</taxon>
        <taxon>Aspidochirotacea</taxon>
        <taxon>Aspidochirotida</taxon>
        <taxon>Stichopodidae</taxon>
        <taxon>Apostichopus</taxon>
    </lineage>
</organism>
<dbReference type="GO" id="GO:0006511">
    <property type="term" value="P:ubiquitin-dependent protein catabolic process"/>
    <property type="evidence" value="ECO:0007669"/>
    <property type="project" value="InterPro"/>
</dbReference>
<sequence>MFRGPFPQRFKTQYRCYSVSMLSVPRADLESGGKIIMPPSALDTLEKLSIEYPMLFKLSSKKNAEKVTHCGVLEFVADEGKIHIPYWMMQNLLLEEGDLIEIESASLPVATYSKFQPQNVDFLDISNPKAVLENVLRSFACLTNGDLIAIKYNKKVYELLVLETKPSNAVSIIECDMSVEFAPPVGYVEPQKPKVNHHDQEDMQVDGQDHAKEFVEQNTFMAFTGEGRRLDGKTKNTKSEPVPLEPLIYK</sequence>
<evidence type="ECO:0000259" key="5">
    <source>
        <dbReference type="Pfam" id="PF24842"/>
    </source>
</evidence>
<evidence type="ECO:0000259" key="4">
    <source>
        <dbReference type="Pfam" id="PF03152"/>
    </source>
</evidence>
<evidence type="ECO:0000256" key="3">
    <source>
        <dbReference type="SAM" id="MobiDB-lite"/>
    </source>
</evidence>
<accession>A0A2G8K9F6</accession>
<feature type="non-terminal residue" evidence="6">
    <location>
        <position position="250"/>
    </location>
</feature>
<gene>
    <name evidence="6" type="ORF">BSL78_18531</name>
</gene>
<dbReference type="Gene3D" id="3.10.330.10">
    <property type="match status" value="1"/>
</dbReference>
<dbReference type="GO" id="GO:0034098">
    <property type="term" value="C:VCP-NPL4-UFD1 AAA ATPase complex"/>
    <property type="evidence" value="ECO:0007669"/>
    <property type="project" value="TreeGrafter"/>
</dbReference>
<evidence type="ECO:0000256" key="1">
    <source>
        <dbReference type="ARBA" id="ARBA00006043"/>
    </source>
</evidence>
<dbReference type="InterPro" id="IPR004854">
    <property type="entry name" value="Ufd1-like"/>
</dbReference>
<evidence type="ECO:0000256" key="2">
    <source>
        <dbReference type="ARBA" id="ARBA00022786"/>
    </source>
</evidence>
<dbReference type="FunFam" id="2.40.40.50:FF:000001">
    <property type="entry name" value="Ubiquitin fusion degradation protein 1 homolog"/>
    <property type="match status" value="1"/>
</dbReference>
<dbReference type="STRING" id="307972.A0A2G8K9F6"/>
<dbReference type="GO" id="GO:0031593">
    <property type="term" value="F:polyubiquitin modification-dependent protein binding"/>
    <property type="evidence" value="ECO:0007669"/>
    <property type="project" value="TreeGrafter"/>
</dbReference>
<dbReference type="Pfam" id="PF24842">
    <property type="entry name" value="UFD1_N2"/>
    <property type="match status" value="1"/>
</dbReference>
<evidence type="ECO:0000313" key="6">
    <source>
        <dbReference type="EMBL" id="PIK44610.1"/>
    </source>
</evidence>
<evidence type="ECO:0000313" key="7">
    <source>
        <dbReference type="Proteomes" id="UP000230750"/>
    </source>
</evidence>
<dbReference type="EMBL" id="MRZV01000766">
    <property type="protein sequence ID" value="PIK44610.1"/>
    <property type="molecule type" value="Genomic_DNA"/>
</dbReference>
<comment type="similarity">
    <text evidence="1">Belongs to the UFD1 family.</text>
</comment>
<feature type="region of interest" description="Disordered" evidence="3">
    <location>
        <begin position="229"/>
        <end position="250"/>
    </location>
</feature>